<evidence type="ECO:0000313" key="4">
    <source>
        <dbReference type="EMBL" id="SMF64957.1"/>
    </source>
</evidence>
<evidence type="ECO:0000313" key="5">
    <source>
        <dbReference type="Proteomes" id="UP000192907"/>
    </source>
</evidence>
<feature type="signal peptide" evidence="2">
    <location>
        <begin position="1"/>
        <end position="23"/>
    </location>
</feature>
<accession>A0A1Y6CHS8</accession>
<feature type="chain" id="PRO_5013300478" evidence="2">
    <location>
        <begin position="24"/>
        <end position="256"/>
    </location>
</feature>
<protein>
    <submittedName>
        <fullName evidence="4">Polar amino acid transport system substrate-binding protein</fullName>
    </submittedName>
</protein>
<gene>
    <name evidence="4" type="ORF">SAMN06296036_12297</name>
</gene>
<feature type="domain" description="Solute-binding protein family 3/N-terminal" evidence="3">
    <location>
        <begin position="31"/>
        <end position="251"/>
    </location>
</feature>
<dbReference type="AlphaFoldDB" id="A0A1Y6CHS8"/>
<dbReference type="SUPFAM" id="SSF53850">
    <property type="entry name" value="Periplasmic binding protein-like II"/>
    <property type="match status" value="1"/>
</dbReference>
<dbReference type="STRING" id="1513793.SAMN06296036_12297"/>
<dbReference type="RefSeq" id="WP_132323460.1">
    <property type="nucleotide sequence ID" value="NZ_FWZT01000022.1"/>
</dbReference>
<dbReference type="Pfam" id="PF00497">
    <property type="entry name" value="SBP_bac_3"/>
    <property type="match status" value="1"/>
</dbReference>
<proteinExistence type="predicted"/>
<dbReference type="Proteomes" id="UP000192907">
    <property type="component" value="Unassembled WGS sequence"/>
</dbReference>
<dbReference type="OrthoDB" id="6291620at2"/>
<name>A0A1Y6CHS8_9BACT</name>
<dbReference type="InterPro" id="IPR001638">
    <property type="entry name" value="Solute-binding_3/MltF_N"/>
</dbReference>
<dbReference type="PANTHER" id="PTHR35936:SF25">
    <property type="entry name" value="ABC TRANSPORTER SUBSTRATE-BINDING PROTEIN"/>
    <property type="match status" value="1"/>
</dbReference>
<organism evidence="4 5">
    <name type="scientific">Pseudobacteriovorax antillogorgiicola</name>
    <dbReference type="NCBI Taxonomy" id="1513793"/>
    <lineage>
        <taxon>Bacteria</taxon>
        <taxon>Pseudomonadati</taxon>
        <taxon>Bdellovibrionota</taxon>
        <taxon>Oligoflexia</taxon>
        <taxon>Oligoflexales</taxon>
        <taxon>Pseudobacteriovoracaceae</taxon>
        <taxon>Pseudobacteriovorax</taxon>
    </lineage>
</organism>
<sequence length="256" mass="29688">MMIKLFLVLLAIAQTTWMNESFADSHINVSYPQWPPYFYGKQDKKGFGRDIIEQCLAQMKQDHSFKYMPIARANKTTQMGLIDLNVYSKKKGREEWLHYGSEPLYEVTYNPVTLKSKSIRLSGLKDFDPYRIGHQIGMKYSLEYQDYLNSRRTQKGVDEVRNHESNMRKLLHGRIDVYVSTRSDIEIMAKQLKVSDQIRVHDLEIRKAKYYLTVPKNAKNVKEPKKLLGALDSCLKKMKATGSYCNLAKGYGVPCP</sequence>
<evidence type="ECO:0000259" key="3">
    <source>
        <dbReference type="Pfam" id="PF00497"/>
    </source>
</evidence>
<evidence type="ECO:0000256" key="2">
    <source>
        <dbReference type="SAM" id="SignalP"/>
    </source>
</evidence>
<dbReference type="PANTHER" id="PTHR35936">
    <property type="entry name" value="MEMBRANE-BOUND LYTIC MUREIN TRANSGLYCOSYLASE F"/>
    <property type="match status" value="1"/>
</dbReference>
<keyword evidence="5" id="KW-1185">Reference proteome</keyword>
<evidence type="ECO:0000256" key="1">
    <source>
        <dbReference type="ARBA" id="ARBA00022729"/>
    </source>
</evidence>
<dbReference type="EMBL" id="FWZT01000022">
    <property type="protein sequence ID" value="SMF64957.1"/>
    <property type="molecule type" value="Genomic_DNA"/>
</dbReference>
<dbReference type="Gene3D" id="3.40.190.10">
    <property type="entry name" value="Periplasmic binding protein-like II"/>
    <property type="match status" value="2"/>
</dbReference>
<keyword evidence="1 2" id="KW-0732">Signal</keyword>
<reference evidence="5" key="1">
    <citation type="submission" date="2017-04" db="EMBL/GenBank/DDBJ databases">
        <authorList>
            <person name="Varghese N."/>
            <person name="Submissions S."/>
        </authorList>
    </citation>
    <scope>NUCLEOTIDE SEQUENCE [LARGE SCALE GENOMIC DNA]</scope>
    <source>
        <strain evidence="5">RKEM611</strain>
    </source>
</reference>